<comment type="caution">
    <text evidence="3">The sequence shown here is derived from an EMBL/GenBank/DDBJ whole genome shotgun (WGS) entry which is preliminary data.</text>
</comment>
<feature type="compositionally biased region" description="Polar residues" evidence="1">
    <location>
        <begin position="486"/>
        <end position="496"/>
    </location>
</feature>
<feature type="compositionally biased region" description="Low complexity" evidence="1">
    <location>
        <begin position="458"/>
        <end position="472"/>
    </location>
</feature>
<dbReference type="Pfam" id="PF13625">
    <property type="entry name" value="Helicase_C_3"/>
    <property type="match status" value="1"/>
</dbReference>
<feature type="domain" description="Helicase XPB/Ssl2 N-terminal" evidence="2">
    <location>
        <begin position="520"/>
        <end position="642"/>
    </location>
</feature>
<evidence type="ECO:0000313" key="3">
    <source>
        <dbReference type="EMBL" id="GEO31188.1"/>
    </source>
</evidence>
<reference evidence="3 4" key="1">
    <citation type="submission" date="2019-07" db="EMBL/GenBank/DDBJ databases">
        <title>Whole genome shotgun sequence of Terrabacter aerolatus NBRC 106305.</title>
        <authorList>
            <person name="Hosoyama A."/>
            <person name="Uohara A."/>
            <person name="Ohji S."/>
            <person name="Ichikawa N."/>
        </authorList>
    </citation>
    <scope>NUCLEOTIDE SEQUENCE [LARGE SCALE GENOMIC DNA]</scope>
    <source>
        <strain evidence="3 4">NBRC 106305</strain>
    </source>
</reference>
<dbReference type="Proteomes" id="UP000321534">
    <property type="component" value="Unassembled WGS sequence"/>
</dbReference>
<dbReference type="EMBL" id="BJYX01000017">
    <property type="protein sequence ID" value="GEO31188.1"/>
    <property type="molecule type" value="Genomic_DNA"/>
</dbReference>
<sequence>MATPSRSLADDIRGRSDAELIDLVLARPDLARPAPADLTSLAARAGTRASVQRAIEALDRGHLQVLEAVVVAGDAAGLDDLLHLLGTDDRTTVEAIVADLWRSALVWRGADGHHVVRTVPEVLGTSIAGLGAPMRELRPSSQPEHADPDRIRATLAEAPEDSRAMVERMTWGPAFGVLPAAQPGRTTARWLLENHLLVPVSTDRVALPREVGLVLREGRLHRSVELTPPAIEARTVSLVDAAAGGAASECLTHLDELAAAWGADPPRVLRAGGLSVRDLRVTQQTLDLDPEHTAFVVELAYAAGLVADDGEVVPVWAPTSEIDEWTSSEAGHRWATLALAWLASTRAPHLVGRRSTGAGPANALGPDVQWPAIRAIRREVLRELASLEPGSAPDHASLRERLAWRRPNRAAAVLDEAVEAVLRESEWLGVTGRGALSEAGRALVAPFAPLSDAPPVRGVRATAAGGANTSNGKRATRGRADRDNGADTTSNEQGATTPEALTETVAAAMSAHLPSPVDHILVQADLTAVAPGPLVGGLGSFMRLAADVESRGGATVYRFTPESVRRALDAGWTAADFTDTVRRSSRTPVPQPLEYLVSDVARKHGQTRIGGAAAYIRSDDEAVLDTMLASRDLAPLRLRRLAPTVLVSSADPRVLVDLLRDNGFAPVHEGQDGTVVHAETPRRRAGTRRRGPGPMVSPVDRPYTQTLVDGLRAAEATADQRRAEDETRPGPRIQAMDPVVTLSLLRDAVADRHGVWIGYSDGHGATSRHLIHPQKVEGGRVRATDESGHEKSFSVHRITGATTEG</sequence>
<feature type="region of interest" description="Disordered" evidence="1">
    <location>
        <begin position="678"/>
        <end position="702"/>
    </location>
</feature>
<accession>A0A512D3Z5</accession>
<evidence type="ECO:0000256" key="1">
    <source>
        <dbReference type="SAM" id="MobiDB-lite"/>
    </source>
</evidence>
<feature type="region of interest" description="Disordered" evidence="1">
    <location>
        <begin position="458"/>
        <end position="498"/>
    </location>
</feature>
<proteinExistence type="predicted"/>
<evidence type="ECO:0000313" key="4">
    <source>
        <dbReference type="Proteomes" id="UP000321534"/>
    </source>
</evidence>
<dbReference type="InterPro" id="IPR032830">
    <property type="entry name" value="XPB/Ssl2_N"/>
</dbReference>
<organism evidence="3 4">
    <name type="scientific">Terrabacter aerolatus</name>
    <dbReference type="NCBI Taxonomy" id="422442"/>
    <lineage>
        <taxon>Bacteria</taxon>
        <taxon>Bacillati</taxon>
        <taxon>Actinomycetota</taxon>
        <taxon>Actinomycetes</taxon>
        <taxon>Micrococcales</taxon>
        <taxon>Intrasporangiaceae</taxon>
        <taxon>Terrabacter</taxon>
    </lineage>
</organism>
<gene>
    <name evidence="3" type="ORF">TAE01_29980</name>
</gene>
<protein>
    <recommendedName>
        <fullName evidence="2">Helicase XPB/Ssl2 N-terminal domain-containing protein</fullName>
    </recommendedName>
</protein>
<dbReference type="RefSeq" id="WP_147067602.1">
    <property type="nucleotide sequence ID" value="NZ_BAAARO010000007.1"/>
</dbReference>
<name>A0A512D3Z5_9MICO</name>
<keyword evidence="4" id="KW-1185">Reference proteome</keyword>
<dbReference type="OrthoDB" id="3415124at2"/>
<dbReference type="AlphaFoldDB" id="A0A512D3Z5"/>
<evidence type="ECO:0000259" key="2">
    <source>
        <dbReference type="Pfam" id="PF13625"/>
    </source>
</evidence>